<evidence type="ECO:0000256" key="2">
    <source>
        <dbReference type="SAM" id="MobiDB-lite"/>
    </source>
</evidence>
<keyword evidence="1" id="KW-0949">S-adenosyl-L-methionine</keyword>
<accession>A0A813DIK0</accession>
<dbReference type="PROSITE" id="PS51686">
    <property type="entry name" value="SAM_MT_RSMB_NOP"/>
    <property type="match status" value="1"/>
</dbReference>
<comment type="caution">
    <text evidence="4">The sequence shown here is derived from an EMBL/GenBank/DDBJ whole genome shotgun (WGS) entry which is preliminary data.</text>
</comment>
<dbReference type="InterPro" id="IPR001678">
    <property type="entry name" value="MeTrfase_RsmB-F_NOP2_dom"/>
</dbReference>
<dbReference type="GO" id="GO:0008173">
    <property type="term" value="F:RNA methyltransferase activity"/>
    <property type="evidence" value="ECO:0007669"/>
    <property type="project" value="InterPro"/>
</dbReference>
<keyword evidence="1" id="KW-0489">Methyltransferase</keyword>
<organism evidence="4 5">
    <name type="scientific">Polarella glacialis</name>
    <name type="common">Dinoflagellate</name>
    <dbReference type="NCBI Taxonomy" id="89957"/>
    <lineage>
        <taxon>Eukaryota</taxon>
        <taxon>Sar</taxon>
        <taxon>Alveolata</taxon>
        <taxon>Dinophyceae</taxon>
        <taxon>Suessiales</taxon>
        <taxon>Suessiaceae</taxon>
        <taxon>Polarella</taxon>
    </lineage>
</organism>
<evidence type="ECO:0000256" key="1">
    <source>
        <dbReference type="PROSITE-ProRule" id="PRU01023"/>
    </source>
</evidence>
<dbReference type="InterPro" id="IPR029063">
    <property type="entry name" value="SAM-dependent_MTases_sf"/>
</dbReference>
<name>A0A813DIK0_POLGL</name>
<dbReference type="EMBL" id="CAJNNV010001799">
    <property type="protein sequence ID" value="CAE8585864.1"/>
    <property type="molecule type" value="Genomic_DNA"/>
</dbReference>
<proteinExistence type="inferred from homology"/>
<gene>
    <name evidence="4" type="ORF">PGLA1383_LOCUS4765</name>
</gene>
<keyword evidence="1" id="KW-0694">RNA-binding</keyword>
<keyword evidence="1" id="KW-0808">Transferase</keyword>
<sequence length="244" mass="26227">MKRLPKEQRRRYRRSMWPPTKDAAKEMHLERCVRLLPFLANTGGFFVAVLRKKAEWPAAKTETTAQGGSRKSPQTDGAGYQLHAELIPKLSQAVGETSPLGESRLLARGSKRLFLCAPRLSALLQEPRSRQLSLVAAGVCAAQLSSQGSRSKLGDRGGSSDSASRWQLTPAGVQLLVGSAAARGAAREVNSGAAKKFFEGHLCAGCGRRRPGACFSRKMLTRPPAKRKCADCVQSVPASTAKAS</sequence>
<feature type="domain" description="SAM-dependent MTase RsmB/NOP-type" evidence="3">
    <location>
        <begin position="1"/>
        <end position="53"/>
    </location>
</feature>
<feature type="compositionally biased region" description="Polar residues" evidence="2">
    <location>
        <begin position="61"/>
        <end position="75"/>
    </location>
</feature>
<dbReference type="GO" id="GO:0001510">
    <property type="term" value="P:RNA methylation"/>
    <property type="evidence" value="ECO:0007669"/>
    <property type="project" value="InterPro"/>
</dbReference>
<dbReference type="Gene3D" id="3.40.50.150">
    <property type="entry name" value="Vaccinia Virus protein VP39"/>
    <property type="match status" value="1"/>
</dbReference>
<protein>
    <recommendedName>
        <fullName evidence="3">SAM-dependent MTase RsmB/NOP-type domain-containing protein</fullName>
    </recommendedName>
</protein>
<dbReference type="InterPro" id="IPR023267">
    <property type="entry name" value="RCMT"/>
</dbReference>
<reference evidence="4" key="1">
    <citation type="submission" date="2021-02" db="EMBL/GenBank/DDBJ databases">
        <authorList>
            <person name="Dougan E. K."/>
            <person name="Rhodes N."/>
            <person name="Thang M."/>
            <person name="Chan C."/>
        </authorList>
    </citation>
    <scope>NUCLEOTIDE SEQUENCE</scope>
</reference>
<dbReference type="PANTHER" id="PTHR22808">
    <property type="entry name" value="NCL1 YEAST -RELATED NOL1/NOP2/FMU SUN DOMAIN-CONTAINING"/>
    <property type="match status" value="1"/>
</dbReference>
<dbReference type="Proteomes" id="UP000654075">
    <property type="component" value="Unassembled WGS sequence"/>
</dbReference>
<comment type="similarity">
    <text evidence="1">Belongs to the class I-like SAM-binding methyltransferase superfamily. RsmB/NOP family.</text>
</comment>
<feature type="region of interest" description="Disordered" evidence="2">
    <location>
        <begin position="58"/>
        <end position="77"/>
    </location>
</feature>
<evidence type="ECO:0000259" key="3">
    <source>
        <dbReference type="PROSITE" id="PS51686"/>
    </source>
</evidence>
<dbReference type="AlphaFoldDB" id="A0A813DIK0"/>
<evidence type="ECO:0000313" key="5">
    <source>
        <dbReference type="Proteomes" id="UP000654075"/>
    </source>
</evidence>
<comment type="caution">
    <text evidence="1">Lacks conserved residue(s) required for the propagation of feature annotation.</text>
</comment>
<evidence type="ECO:0000313" key="4">
    <source>
        <dbReference type="EMBL" id="CAE8585864.1"/>
    </source>
</evidence>
<dbReference type="GO" id="GO:0003723">
    <property type="term" value="F:RNA binding"/>
    <property type="evidence" value="ECO:0007669"/>
    <property type="project" value="UniProtKB-UniRule"/>
</dbReference>
<keyword evidence="5" id="KW-1185">Reference proteome</keyword>
<dbReference type="OrthoDB" id="6093671at2759"/>